<organism evidence="1 2">
    <name type="scientific">Marinobacterium lutimaris</name>
    <dbReference type="NCBI Taxonomy" id="568106"/>
    <lineage>
        <taxon>Bacteria</taxon>
        <taxon>Pseudomonadati</taxon>
        <taxon>Pseudomonadota</taxon>
        <taxon>Gammaproteobacteria</taxon>
        <taxon>Oceanospirillales</taxon>
        <taxon>Oceanospirillaceae</taxon>
        <taxon>Marinobacterium</taxon>
    </lineage>
</organism>
<keyword evidence="2" id="KW-1185">Reference proteome</keyword>
<dbReference type="Proteomes" id="UP000236745">
    <property type="component" value="Unassembled WGS sequence"/>
</dbReference>
<dbReference type="EMBL" id="FNVQ01000001">
    <property type="protein sequence ID" value="SEG11879.1"/>
    <property type="molecule type" value="Genomic_DNA"/>
</dbReference>
<gene>
    <name evidence="1" type="ORF">SAMN05444390_1011409</name>
</gene>
<evidence type="ECO:0000313" key="1">
    <source>
        <dbReference type="EMBL" id="SEG11879.1"/>
    </source>
</evidence>
<protein>
    <submittedName>
        <fullName evidence="1">Uncharacterized protein</fullName>
    </submittedName>
</protein>
<reference evidence="1 2" key="1">
    <citation type="submission" date="2016-10" db="EMBL/GenBank/DDBJ databases">
        <authorList>
            <person name="de Groot N.N."/>
        </authorList>
    </citation>
    <scope>NUCLEOTIDE SEQUENCE [LARGE SCALE GENOMIC DNA]</scope>
    <source>
        <strain evidence="1 2">DSM 22012</strain>
    </source>
</reference>
<name>A0A1H5XJF7_9GAMM</name>
<evidence type="ECO:0000313" key="2">
    <source>
        <dbReference type="Proteomes" id="UP000236745"/>
    </source>
</evidence>
<dbReference type="AlphaFoldDB" id="A0A1H5XJF7"/>
<sequence>MPNIWTQFKSLIPEDVTLVATVSSTDGTTSTVELLSGDMLAVRGTGTVGGKVYVRGGEIIQEAGTLTQYNMILY</sequence>
<accession>A0A1H5XJF7</accession>
<proteinExistence type="predicted"/>